<gene>
    <name evidence="1" type="ORF">Q644_02930</name>
</gene>
<dbReference type="AlphaFoldDB" id="U4VFZ5"/>
<dbReference type="EMBL" id="ASXJ01000142">
    <property type="protein sequence ID" value="ERM01691.1"/>
    <property type="molecule type" value="Genomic_DNA"/>
</dbReference>
<comment type="caution">
    <text evidence="1">The sequence shown here is derived from an EMBL/GenBank/DDBJ whole genome shotgun (WGS) entry which is preliminary data.</text>
</comment>
<name>U4VFZ5_9HYPH</name>
<protein>
    <submittedName>
        <fullName evidence="1">Uncharacterized protein</fullName>
    </submittedName>
</protein>
<sequence>MAVKAVVIERIPKKRSGFRRKMRVKTNWQSGFDDSV</sequence>
<proteinExistence type="predicted"/>
<dbReference type="Proteomes" id="UP000016842">
    <property type="component" value="Unassembled WGS sequence"/>
</dbReference>
<reference evidence="1 2" key="1">
    <citation type="journal article" date="2014" name="FEMS Microbiol. Lett.">
        <title>Genome sequencing analysis reveals virulence-related gene content of Ochrobactrum intermedium strain 229E, a urease-positive strain isolated from the human gastric niche.</title>
        <authorList>
            <person name="Kulkarni G.J."/>
            <person name="Shetty S."/>
            <person name="Dharne M.S."/>
            <person name="Shouche Y.S."/>
        </authorList>
    </citation>
    <scope>NUCLEOTIDE SEQUENCE [LARGE SCALE GENOMIC DNA]</scope>
    <source>
        <strain evidence="1 2">229E</strain>
    </source>
</reference>
<evidence type="ECO:0000313" key="1">
    <source>
        <dbReference type="EMBL" id="ERM01691.1"/>
    </source>
</evidence>
<organism evidence="1 2">
    <name type="scientific">Brucella intermedia 229E</name>
    <dbReference type="NCBI Taxonomy" id="1337887"/>
    <lineage>
        <taxon>Bacteria</taxon>
        <taxon>Pseudomonadati</taxon>
        <taxon>Pseudomonadota</taxon>
        <taxon>Alphaproteobacteria</taxon>
        <taxon>Hyphomicrobiales</taxon>
        <taxon>Brucellaceae</taxon>
        <taxon>Brucella/Ochrobactrum group</taxon>
        <taxon>Brucella</taxon>
    </lineage>
</organism>
<accession>U4VFZ5</accession>
<evidence type="ECO:0000313" key="2">
    <source>
        <dbReference type="Proteomes" id="UP000016842"/>
    </source>
</evidence>